<evidence type="ECO:0000259" key="3">
    <source>
        <dbReference type="Pfam" id="PF13581"/>
    </source>
</evidence>
<dbReference type="Gene3D" id="3.30.565.10">
    <property type="entry name" value="Histidine kinase-like ATPase, C-terminal domain"/>
    <property type="match status" value="1"/>
</dbReference>
<accession>A0A9X2RS33</accession>
<keyword evidence="5" id="KW-1185">Reference proteome</keyword>
<dbReference type="CDD" id="cd16936">
    <property type="entry name" value="HATPase_RsbW-like"/>
    <property type="match status" value="1"/>
</dbReference>
<reference evidence="4" key="1">
    <citation type="submission" date="2022-06" db="EMBL/GenBank/DDBJ databases">
        <title>WGS of actinobacteria.</title>
        <authorList>
            <person name="Thawai C."/>
        </authorList>
    </citation>
    <scope>NUCLEOTIDE SEQUENCE</scope>
    <source>
        <strain evidence="4">DSM 42010</strain>
    </source>
</reference>
<dbReference type="PANTHER" id="PTHR35526:SF3">
    <property type="entry name" value="ANTI-SIGMA-F FACTOR RSBW"/>
    <property type="match status" value="1"/>
</dbReference>
<dbReference type="InterPro" id="IPR050267">
    <property type="entry name" value="Anti-sigma-factor_SerPK"/>
</dbReference>
<protein>
    <submittedName>
        <fullName evidence="4">ATP-binding protein</fullName>
    </submittedName>
</protein>
<proteinExistence type="predicted"/>
<dbReference type="InterPro" id="IPR003594">
    <property type="entry name" value="HATPase_dom"/>
</dbReference>
<evidence type="ECO:0000256" key="1">
    <source>
        <dbReference type="ARBA" id="ARBA00022527"/>
    </source>
</evidence>
<dbReference type="PANTHER" id="PTHR35526">
    <property type="entry name" value="ANTI-SIGMA-F FACTOR RSBW-RELATED"/>
    <property type="match status" value="1"/>
</dbReference>
<keyword evidence="4" id="KW-0547">Nucleotide-binding</keyword>
<dbReference type="GO" id="GO:0005524">
    <property type="term" value="F:ATP binding"/>
    <property type="evidence" value="ECO:0007669"/>
    <property type="project" value="UniProtKB-KW"/>
</dbReference>
<dbReference type="FunFam" id="3.30.565.10:FF:000028">
    <property type="entry name" value="PAS sensor protein"/>
    <property type="match status" value="1"/>
</dbReference>
<evidence type="ECO:0000256" key="2">
    <source>
        <dbReference type="SAM" id="MobiDB-lite"/>
    </source>
</evidence>
<evidence type="ECO:0000313" key="5">
    <source>
        <dbReference type="Proteomes" id="UP001142400"/>
    </source>
</evidence>
<name>A0A9X2RS33_STRMQ</name>
<organism evidence="4 5">
    <name type="scientific">Streptomyces malaysiensis subsp. samsunensis</name>
    <dbReference type="NCBI Taxonomy" id="459658"/>
    <lineage>
        <taxon>Bacteria</taxon>
        <taxon>Bacillati</taxon>
        <taxon>Actinomycetota</taxon>
        <taxon>Actinomycetes</taxon>
        <taxon>Kitasatosporales</taxon>
        <taxon>Streptomycetaceae</taxon>
        <taxon>Streptomyces</taxon>
        <taxon>Streptomyces violaceusniger group</taxon>
    </lineage>
</organism>
<keyword evidence="1" id="KW-0723">Serine/threonine-protein kinase</keyword>
<feature type="compositionally biased region" description="Basic and acidic residues" evidence="2">
    <location>
        <begin position="98"/>
        <end position="107"/>
    </location>
</feature>
<feature type="domain" description="Histidine kinase/HSP90-like ATPase" evidence="3">
    <location>
        <begin position="23"/>
        <end position="132"/>
    </location>
</feature>
<keyword evidence="1" id="KW-0808">Transferase</keyword>
<dbReference type="SUPFAM" id="SSF55874">
    <property type="entry name" value="ATPase domain of HSP90 chaperone/DNA topoisomerase II/histidine kinase"/>
    <property type="match status" value="1"/>
</dbReference>
<dbReference type="AlphaFoldDB" id="A0A9X2RS33"/>
<dbReference type="Proteomes" id="UP001142400">
    <property type="component" value="Unassembled WGS sequence"/>
</dbReference>
<sequence>MFTTHPVLGDSTNTAPVASWPLRPESLSASRARRLVAGQLSDWGLESLTATVRLLVSETVTNAVRHAPGPIRLSLYRYPIALRCEVEDTSPRAPHHSPARDEAENGRGLELLDALTDSWGSDPTRDGKIVWFELALRGTSPAE</sequence>
<dbReference type="Pfam" id="PF13581">
    <property type="entry name" value="HATPase_c_2"/>
    <property type="match status" value="1"/>
</dbReference>
<dbReference type="RefSeq" id="WP_257630438.1">
    <property type="nucleotide sequence ID" value="NZ_JANIIC010000006.1"/>
</dbReference>
<comment type="caution">
    <text evidence="4">The sequence shown here is derived from an EMBL/GenBank/DDBJ whole genome shotgun (WGS) entry which is preliminary data.</text>
</comment>
<dbReference type="GO" id="GO:0004674">
    <property type="term" value="F:protein serine/threonine kinase activity"/>
    <property type="evidence" value="ECO:0007669"/>
    <property type="project" value="UniProtKB-KW"/>
</dbReference>
<dbReference type="EMBL" id="JANIIC010000006">
    <property type="protein sequence ID" value="MCQ8829016.1"/>
    <property type="molecule type" value="Genomic_DNA"/>
</dbReference>
<feature type="region of interest" description="Disordered" evidence="2">
    <location>
        <begin position="88"/>
        <end position="107"/>
    </location>
</feature>
<gene>
    <name evidence="4" type="ORF">NQU54_07965</name>
</gene>
<dbReference type="InterPro" id="IPR036890">
    <property type="entry name" value="HATPase_C_sf"/>
</dbReference>
<keyword evidence="1" id="KW-0418">Kinase</keyword>
<keyword evidence="4" id="KW-0067">ATP-binding</keyword>
<evidence type="ECO:0000313" key="4">
    <source>
        <dbReference type="EMBL" id="MCQ8829016.1"/>
    </source>
</evidence>